<keyword evidence="6 14" id="KW-0430">Lectin</keyword>
<dbReference type="Pfam" id="PF00652">
    <property type="entry name" value="Ricin_B_lectin"/>
    <property type="match status" value="1"/>
</dbReference>
<dbReference type="PANTHER" id="PTHR11675:SF63">
    <property type="entry name" value="POLYPEPTIDE N-ACETYLGALACTOSAMINYLTRANSFERASE"/>
    <property type="match status" value="1"/>
</dbReference>
<name>A0A0N4VG72_ENTVE</name>
<dbReference type="FunFam" id="3.90.550.10:FF:000053">
    <property type="entry name" value="Polypeptide N-acetylgalactosaminyltransferase"/>
    <property type="match status" value="1"/>
</dbReference>
<keyword evidence="8 14" id="KW-1133">Transmembrane helix</keyword>
<evidence type="ECO:0000256" key="1">
    <source>
        <dbReference type="ARBA" id="ARBA00001936"/>
    </source>
</evidence>
<feature type="transmembrane region" description="Helical" evidence="14">
    <location>
        <begin position="12"/>
        <end position="30"/>
    </location>
</feature>
<keyword evidence="14" id="KW-0808">Transferase</keyword>
<evidence type="ECO:0000256" key="5">
    <source>
        <dbReference type="ARBA" id="ARBA00022692"/>
    </source>
</evidence>
<evidence type="ECO:0000256" key="2">
    <source>
        <dbReference type="ARBA" id="ARBA00004323"/>
    </source>
</evidence>
<evidence type="ECO:0000256" key="3">
    <source>
        <dbReference type="ARBA" id="ARBA00004922"/>
    </source>
</evidence>
<dbReference type="InterPro" id="IPR029044">
    <property type="entry name" value="Nucleotide-diphossugar_trans"/>
</dbReference>
<dbReference type="UniPathway" id="UPA00378"/>
<dbReference type="InterPro" id="IPR045885">
    <property type="entry name" value="GalNAc-T"/>
</dbReference>
<dbReference type="PROSITE" id="PS50231">
    <property type="entry name" value="RICIN_B_LECTIN"/>
    <property type="match status" value="1"/>
</dbReference>
<dbReference type="Gene3D" id="2.80.10.50">
    <property type="match status" value="1"/>
</dbReference>
<proteinExistence type="inferred from homology"/>
<dbReference type="PANTHER" id="PTHR11675">
    <property type="entry name" value="N-ACETYLGALACTOSAMINYLTRANSFERASE"/>
    <property type="match status" value="1"/>
</dbReference>
<evidence type="ECO:0000256" key="7">
    <source>
        <dbReference type="ARBA" id="ARBA00022968"/>
    </source>
</evidence>
<dbReference type="AlphaFoldDB" id="A0A0N4VG72"/>
<keyword evidence="17" id="KW-1185">Reference proteome</keyword>
<dbReference type="InterPro" id="IPR000772">
    <property type="entry name" value="Ricin_B_lectin"/>
</dbReference>
<evidence type="ECO:0000256" key="14">
    <source>
        <dbReference type="RuleBase" id="RU361242"/>
    </source>
</evidence>
<keyword evidence="10 14" id="KW-0472">Membrane</keyword>
<keyword evidence="12" id="KW-0325">Glycoprotein</keyword>
<evidence type="ECO:0000256" key="9">
    <source>
        <dbReference type="ARBA" id="ARBA00023034"/>
    </source>
</evidence>
<dbReference type="Gene3D" id="3.90.550.10">
    <property type="entry name" value="Spore Coat Polysaccharide Biosynthesis Protein SpsA, Chain A"/>
    <property type="match status" value="1"/>
</dbReference>
<protein>
    <recommendedName>
        <fullName evidence="14">Polypeptide N-acetylgalactosaminyltransferase</fullName>
        <ecNumber evidence="14">2.4.1.-</ecNumber>
    </recommendedName>
    <alternativeName>
        <fullName evidence="14">Protein-UDP acetylgalactosaminyltransferase</fullName>
    </alternativeName>
</protein>
<dbReference type="InterPro" id="IPR035992">
    <property type="entry name" value="Ricin_B-like_lectins"/>
</dbReference>
<keyword evidence="13 14" id="KW-0464">Manganese</keyword>
<evidence type="ECO:0000256" key="12">
    <source>
        <dbReference type="ARBA" id="ARBA00023180"/>
    </source>
</evidence>
<sequence>MFKLRRSGQCVGIAALLIVIWVVSFIAYLGKFEAQNRLSHRRAIVAADRARLSRGDRLNVVQNLAISNDDQPKVQLSSGGDKVPVQMKEEQLSLNEIPEVNLEELSVIKDVEEQKLHNRLFDEYVFNDLLSQKIGPRRKIPDSRHALCRNETYADDLPAASIIICYYNEAPSVLIRSVNSIIDRTPSHLIHEILLIDDSKNDMDKKLHEYAAENWSQDVVKLLRTEKNEGLIRAKMFGASHASGPVLIFLDSHIEANEQWIEPLLDRIKTDPHNVVCPVIDIIDAETMKYLKSPVCSGGMSWSLVFKWVYPSHGYFNDVRNNVRPLKSATMAGGLFAIDRNYFNELGQYDDGMDIWGAENVEISMRIWMCGGRLEIIPCSRVGHIFRKRRPYGLGVDSLGRNAARAANVWLDEYLYKFYEAAPYLKGLDFGDISARKQLRSRLQCKSFDWYLKNVYPNLLSDKTKANEVKASKFTNNNTFKSDKYHIVLHGTNLCLTGDEVVSGRLRMGANIIMERCQPDERNQLWRYTEIGELRPMGSSKLCLDSLKGPRLLKCHAQGSHQRWTFKNNMKLFNAASGMCVYAENNLSGIAETRVCSESSDWDFVKVSV</sequence>
<dbReference type="EMBL" id="UXUI01009853">
    <property type="protein sequence ID" value="VDD94414.1"/>
    <property type="molecule type" value="Genomic_DNA"/>
</dbReference>
<evidence type="ECO:0000313" key="17">
    <source>
        <dbReference type="Proteomes" id="UP000274131"/>
    </source>
</evidence>
<keyword evidence="5 14" id="KW-0812">Transmembrane</keyword>
<comment type="subcellular location">
    <subcellularLocation>
        <location evidence="2 14">Golgi apparatus membrane</location>
        <topology evidence="2 14">Single-pass type II membrane protein</topology>
    </subcellularLocation>
</comment>
<keyword evidence="11 14" id="KW-1015">Disulfide bond</keyword>
<dbReference type="CDD" id="cd23440">
    <property type="entry name" value="beta-trefoil_Ricin_GALNT11"/>
    <property type="match status" value="1"/>
</dbReference>
<dbReference type="SMART" id="SM00458">
    <property type="entry name" value="RICIN"/>
    <property type="match status" value="1"/>
</dbReference>
<dbReference type="STRING" id="51028.A0A0N4VG72"/>
<evidence type="ECO:0000256" key="10">
    <source>
        <dbReference type="ARBA" id="ARBA00023136"/>
    </source>
</evidence>
<reference evidence="18" key="1">
    <citation type="submission" date="2017-02" db="UniProtKB">
        <authorList>
            <consortium name="WormBaseParasite"/>
        </authorList>
    </citation>
    <scope>IDENTIFICATION</scope>
</reference>
<dbReference type="GO" id="GO:0008593">
    <property type="term" value="P:regulation of Notch signaling pathway"/>
    <property type="evidence" value="ECO:0007669"/>
    <property type="project" value="TreeGrafter"/>
</dbReference>
<dbReference type="GO" id="GO:0006493">
    <property type="term" value="P:protein O-linked glycosylation"/>
    <property type="evidence" value="ECO:0007669"/>
    <property type="project" value="UniProtKB-ARBA"/>
</dbReference>
<reference evidence="16 17" key="2">
    <citation type="submission" date="2018-10" db="EMBL/GenBank/DDBJ databases">
        <authorList>
            <consortium name="Pathogen Informatics"/>
        </authorList>
    </citation>
    <scope>NUCLEOTIDE SEQUENCE [LARGE SCALE GENOMIC DNA]</scope>
</reference>
<comment type="similarity">
    <text evidence="4 14">Belongs to the glycosyltransferase 2 family. GalNAc-T subfamily.</text>
</comment>
<dbReference type="WBParaSite" id="EVEC_0000976801-mRNA-1">
    <property type="protein sequence ID" value="EVEC_0000976801-mRNA-1"/>
    <property type="gene ID" value="EVEC_0000976801"/>
</dbReference>
<dbReference type="GO" id="GO:0030246">
    <property type="term" value="F:carbohydrate binding"/>
    <property type="evidence" value="ECO:0007669"/>
    <property type="project" value="UniProtKB-KW"/>
</dbReference>
<keyword evidence="9 14" id="KW-0333">Golgi apparatus</keyword>
<evidence type="ECO:0000256" key="4">
    <source>
        <dbReference type="ARBA" id="ARBA00005680"/>
    </source>
</evidence>
<dbReference type="InterPro" id="IPR001173">
    <property type="entry name" value="Glyco_trans_2-like"/>
</dbReference>
<accession>A0A0N4VG72</accession>
<dbReference type="SUPFAM" id="SSF53448">
    <property type="entry name" value="Nucleotide-diphospho-sugar transferases"/>
    <property type="match status" value="1"/>
</dbReference>
<dbReference type="GO" id="GO:0000139">
    <property type="term" value="C:Golgi membrane"/>
    <property type="evidence" value="ECO:0007669"/>
    <property type="project" value="UniProtKB-SubCell"/>
</dbReference>
<dbReference type="Proteomes" id="UP000274131">
    <property type="component" value="Unassembled WGS sequence"/>
</dbReference>
<dbReference type="GO" id="GO:0004653">
    <property type="term" value="F:polypeptide N-acetylgalactosaminyltransferase activity"/>
    <property type="evidence" value="ECO:0007669"/>
    <property type="project" value="TreeGrafter"/>
</dbReference>
<evidence type="ECO:0000256" key="8">
    <source>
        <dbReference type="ARBA" id="ARBA00022989"/>
    </source>
</evidence>
<evidence type="ECO:0000313" key="16">
    <source>
        <dbReference type="EMBL" id="VDD94414.1"/>
    </source>
</evidence>
<evidence type="ECO:0000313" key="18">
    <source>
        <dbReference type="WBParaSite" id="EVEC_0000976801-mRNA-1"/>
    </source>
</evidence>
<organism evidence="18">
    <name type="scientific">Enterobius vermicularis</name>
    <name type="common">Human pinworm</name>
    <dbReference type="NCBI Taxonomy" id="51028"/>
    <lineage>
        <taxon>Eukaryota</taxon>
        <taxon>Metazoa</taxon>
        <taxon>Ecdysozoa</taxon>
        <taxon>Nematoda</taxon>
        <taxon>Chromadorea</taxon>
        <taxon>Rhabditida</taxon>
        <taxon>Spirurina</taxon>
        <taxon>Oxyuridomorpha</taxon>
        <taxon>Oxyuroidea</taxon>
        <taxon>Oxyuridae</taxon>
        <taxon>Enterobius</taxon>
    </lineage>
</organism>
<comment type="cofactor">
    <cofactor evidence="1 14">
        <name>Mn(2+)</name>
        <dbReference type="ChEBI" id="CHEBI:29035"/>
    </cofactor>
</comment>
<evidence type="ECO:0000256" key="11">
    <source>
        <dbReference type="ARBA" id="ARBA00023157"/>
    </source>
</evidence>
<keyword evidence="14" id="KW-0328">Glycosyltransferase</keyword>
<dbReference type="SUPFAM" id="SSF50370">
    <property type="entry name" value="Ricin B-like lectins"/>
    <property type="match status" value="1"/>
</dbReference>
<dbReference type="EC" id="2.4.1.-" evidence="14"/>
<dbReference type="GO" id="GO:0005112">
    <property type="term" value="F:Notch binding"/>
    <property type="evidence" value="ECO:0007669"/>
    <property type="project" value="TreeGrafter"/>
</dbReference>
<dbReference type="Pfam" id="PF00535">
    <property type="entry name" value="Glycos_transf_2"/>
    <property type="match status" value="1"/>
</dbReference>
<gene>
    <name evidence="16" type="ORF">EVEC_LOCUS9165</name>
</gene>
<keyword evidence="7" id="KW-0735">Signal-anchor</keyword>
<feature type="domain" description="Ricin B lectin" evidence="15">
    <location>
        <begin position="482"/>
        <end position="605"/>
    </location>
</feature>
<evidence type="ECO:0000259" key="15">
    <source>
        <dbReference type="SMART" id="SM00458"/>
    </source>
</evidence>
<dbReference type="OrthoDB" id="5988548at2759"/>
<dbReference type="CDD" id="cd02510">
    <property type="entry name" value="pp-GalNAc-T"/>
    <property type="match status" value="1"/>
</dbReference>
<evidence type="ECO:0000256" key="13">
    <source>
        <dbReference type="ARBA" id="ARBA00023211"/>
    </source>
</evidence>
<evidence type="ECO:0000256" key="6">
    <source>
        <dbReference type="ARBA" id="ARBA00022734"/>
    </source>
</evidence>
<comment type="pathway">
    <text evidence="3 14">Protein modification; protein glycosylation.</text>
</comment>